<accession>W4LQD4</accession>
<dbReference type="HOGENOM" id="CLU_608234_0_0_7"/>
<dbReference type="AlphaFoldDB" id="W4LQD4"/>
<dbReference type="EMBL" id="AZHW01000369">
    <property type="protein sequence ID" value="ETX00183.1"/>
    <property type="molecule type" value="Genomic_DNA"/>
</dbReference>
<dbReference type="GO" id="GO:0016757">
    <property type="term" value="F:glycosyltransferase activity"/>
    <property type="evidence" value="ECO:0007669"/>
    <property type="project" value="InterPro"/>
</dbReference>
<organism evidence="4 5">
    <name type="scientific">Entotheonella factor</name>
    <dbReference type="NCBI Taxonomy" id="1429438"/>
    <lineage>
        <taxon>Bacteria</taxon>
        <taxon>Pseudomonadati</taxon>
        <taxon>Nitrospinota/Tectimicrobiota group</taxon>
        <taxon>Candidatus Tectimicrobiota</taxon>
        <taxon>Candidatus Entotheonellia</taxon>
        <taxon>Candidatus Entotheonellales</taxon>
        <taxon>Candidatus Entotheonellaceae</taxon>
        <taxon>Candidatus Entotheonella</taxon>
    </lineage>
</organism>
<keyword evidence="5" id="KW-1185">Reference proteome</keyword>
<name>W4LQD4_ENTF1</name>
<dbReference type="InterPro" id="IPR001296">
    <property type="entry name" value="Glyco_trans_1"/>
</dbReference>
<keyword evidence="1" id="KW-0808">Transferase</keyword>
<feature type="domain" description="Glycosyl transferase family 1" evidence="2">
    <location>
        <begin position="179"/>
        <end position="359"/>
    </location>
</feature>
<evidence type="ECO:0008006" key="6">
    <source>
        <dbReference type="Google" id="ProtNLM"/>
    </source>
</evidence>
<dbReference type="Proteomes" id="UP000019141">
    <property type="component" value="Unassembled WGS sequence"/>
</dbReference>
<gene>
    <name evidence="4" type="ORF">ETSY1_12150</name>
</gene>
<feature type="domain" description="Glycosyltransferase subfamily 4-like N-terminal" evidence="3">
    <location>
        <begin position="9"/>
        <end position="167"/>
    </location>
</feature>
<protein>
    <recommendedName>
        <fullName evidence="6">Glycosyltransferase subfamily 4-like N-terminal domain-containing protein</fullName>
    </recommendedName>
</protein>
<evidence type="ECO:0000313" key="5">
    <source>
        <dbReference type="Proteomes" id="UP000019141"/>
    </source>
</evidence>
<dbReference type="SUPFAM" id="SSF53756">
    <property type="entry name" value="UDP-Glycosyltransferase/glycogen phosphorylase"/>
    <property type="match status" value="1"/>
</dbReference>
<dbReference type="PANTHER" id="PTHR46401">
    <property type="entry name" value="GLYCOSYLTRANSFERASE WBBK-RELATED"/>
    <property type="match status" value="1"/>
</dbReference>
<comment type="caution">
    <text evidence="4">The sequence shown here is derived from an EMBL/GenBank/DDBJ whole genome shotgun (WGS) entry which is preliminary data.</text>
</comment>
<dbReference type="CDD" id="cd03801">
    <property type="entry name" value="GT4_PimA-like"/>
    <property type="match status" value="1"/>
</dbReference>
<dbReference type="Pfam" id="PF00534">
    <property type="entry name" value="Glycos_transf_1"/>
    <property type="match status" value="1"/>
</dbReference>
<evidence type="ECO:0000259" key="3">
    <source>
        <dbReference type="Pfam" id="PF13439"/>
    </source>
</evidence>
<dbReference type="Gene3D" id="3.40.50.2000">
    <property type="entry name" value="Glycogen Phosphorylase B"/>
    <property type="match status" value="2"/>
</dbReference>
<evidence type="ECO:0000259" key="2">
    <source>
        <dbReference type="Pfam" id="PF00534"/>
    </source>
</evidence>
<dbReference type="Pfam" id="PF13439">
    <property type="entry name" value="Glyco_transf_4"/>
    <property type="match status" value="1"/>
</dbReference>
<dbReference type="PANTHER" id="PTHR46401:SF2">
    <property type="entry name" value="GLYCOSYLTRANSFERASE WBBK-RELATED"/>
    <property type="match status" value="1"/>
</dbReference>
<sequence length="388" mass="44611">MVAGDAVDYVFSLVQALTRLGLDIELLGGDDYENPRYSPRVTFVNIRGSRHTKAAWHDKITRILKYYVRLIKYVWRSDAQTVHIQAFRFAIIEGLLLVWLFKRTGKWVVYTAHNVQPKGRNHRLNQLLFRLIYMNVDHLICHSNDMKHKLMSRYQVPPDKITIAGHGLFDEIPMTWMAQEEARQRLGLDPDIEVVLLFGRIRPYKGYELALQALPYLSDATKPVMYVVAGEAIRSHNQKYLSELKAHVRVNQLGEAVRFDDFRIPEADLDVYFQAADVVLLPYTEGDFQSGVLFLAYRFGLPVIASNVGSFPDDVVSGVQGYIFEAGNPQALAASLDQFYQCMYPKSDLRQSIRTYTQKRYSWEQAAAVTYELYQKALRHGAPRHGEK</sequence>
<dbReference type="GO" id="GO:0009103">
    <property type="term" value="P:lipopolysaccharide biosynthetic process"/>
    <property type="evidence" value="ECO:0007669"/>
    <property type="project" value="TreeGrafter"/>
</dbReference>
<evidence type="ECO:0000256" key="1">
    <source>
        <dbReference type="ARBA" id="ARBA00022679"/>
    </source>
</evidence>
<evidence type="ECO:0000313" key="4">
    <source>
        <dbReference type="EMBL" id="ETX00183.1"/>
    </source>
</evidence>
<reference evidence="4 5" key="1">
    <citation type="journal article" date="2014" name="Nature">
        <title>An environmental bacterial taxon with a large and distinct metabolic repertoire.</title>
        <authorList>
            <person name="Wilson M.C."/>
            <person name="Mori T."/>
            <person name="Ruckert C."/>
            <person name="Uria A.R."/>
            <person name="Helf M.J."/>
            <person name="Takada K."/>
            <person name="Gernert C."/>
            <person name="Steffens U.A."/>
            <person name="Heycke N."/>
            <person name="Schmitt S."/>
            <person name="Rinke C."/>
            <person name="Helfrich E.J."/>
            <person name="Brachmann A.O."/>
            <person name="Gurgui C."/>
            <person name="Wakimoto T."/>
            <person name="Kracht M."/>
            <person name="Crusemann M."/>
            <person name="Hentschel U."/>
            <person name="Abe I."/>
            <person name="Matsunaga S."/>
            <person name="Kalinowski J."/>
            <person name="Takeyama H."/>
            <person name="Piel J."/>
        </authorList>
    </citation>
    <scope>NUCLEOTIDE SEQUENCE [LARGE SCALE GENOMIC DNA]</scope>
    <source>
        <strain evidence="5">TSY1</strain>
    </source>
</reference>
<dbReference type="InterPro" id="IPR028098">
    <property type="entry name" value="Glyco_trans_4-like_N"/>
</dbReference>
<proteinExistence type="predicted"/>